<dbReference type="Proteomes" id="UP000070412">
    <property type="component" value="Unassembled WGS sequence"/>
</dbReference>
<evidence type="ECO:0000313" key="4">
    <source>
        <dbReference type="EnsemblMetazoa" id="KAF7494471.1"/>
    </source>
</evidence>
<sequence>METLISATGSALNAPNHVVITTQIEDSKVVNEEQTKYEDSDELQEEFKQVFEVIFDHFKQTFEDLLDENDHKELGKNLSRMNNKSTKILSKFSSLKTKLKESLDRRSIKAKQQKIDIKLANDHKSFDEIIENMKFLIQDSEEIERLNEEILEKTALKKMVKDELFVINSMLARLDQESGLSDLKRKLLELKKKSNKNFYLETKTMQSGSTDNRNVVEDWENREFIMQITDLSQKFVNGLNRIGISWQIKLKSLNKRLDMIEKKVRILEEKVKLFDDGQGIRNNSEKNDNPGEPKRNEIND</sequence>
<protein>
    <submittedName>
        <fullName evidence="3 4">Uncharacterized protein</fullName>
    </submittedName>
</protein>
<proteinExistence type="predicted"/>
<accession>A0A834RD43</accession>
<evidence type="ECO:0000313" key="3">
    <source>
        <dbReference type="EMBL" id="KAF7494471.1"/>
    </source>
</evidence>
<keyword evidence="1" id="KW-0175">Coiled coil</keyword>
<organism evidence="3">
    <name type="scientific">Sarcoptes scabiei</name>
    <name type="common">Itch mite</name>
    <name type="synonym">Acarus scabiei</name>
    <dbReference type="NCBI Taxonomy" id="52283"/>
    <lineage>
        <taxon>Eukaryota</taxon>
        <taxon>Metazoa</taxon>
        <taxon>Ecdysozoa</taxon>
        <taxon>Arthropoda</taxon>
        <taxon>Chelicerata</taxon>
        <taxon>Arachnida</taxon>
        <taxon>Acari</taxon>
        <taxon>Acariformes</taxon>
        <taxon>Sarcoptiformes</taxon>
        <taxon>Astigmata</taxon>
        <taxon>Psoroptidia</taxon>
        <taxon>Sarcoptoidea</taxon>
        <taxon>Sarcoptidae</taxon>
        <taxon>Sarcoptinae</taxon>
        <taxon>Sarcoptes</taxon>
    </lineage>
</organism>
<gene>
    <name evidence="3" type="ORF">SSS_5625</name>
</gene>
<reference evidence="5" key="1">
    <citation type="journal article" date="2020" name="PLoS Negl. Trop. Dis.">
        <title>High-quality nuclear genome for Sarcoptes scabiei-A critical resource for a neglected parasite.</title>
        <authorList>
            <person name="Korhonen P.K."/>
            <person name="Gasser R.B."/>
            <person name="Ma G."/>
            <person name="Wang T."/>
            <person name="Stroehlein A.J."/>
            <person name="Young N.D."/>
            <person name="Ang C.S."/>
            <person name="Fernando D.D."/>
            <person name="Lu H.C."/>
            <person name="Taylor S."/>
            <person name="Reynolds S.L."/>
            <person name="Mofiz E."/>
            <person name="Najaraj S.H."/>
            <person name="Gowda H."/>
            <person name="Madugundu A."/>
            <person name="Renuse S."/>
            <person name="Holt D."/>
            <person name="Pandey A."/>
            <person name="Papenfuss A.T."/>
            <person name="Fischer K."/>
        </authorList>
    </citation>
    <scope>NUCLEOTIDE SEQUENCE [LARGE SCALE GENOMIC DNA]</scope>
</reference>
<feature type="compositionally biased region" description="Basic and acidic residues" evidence="2">
    <location>
        <begin position="283"/>
        <end position="300"/>
    </location>
</feature>
<keyword evidence="5" id="KW-1185">Reference proteome</keyword>
<evidence type="ECO:0000313" key="5">
    <source>
        <dbReference type="Proteomes" id="UP000070412"/>
    </source>
</evidence>
<name>A0A834RD43_SARSC</name>
<feature type="region of interest" description="Disordered" evidence="2">
    <location>
        <begin position="277"/>
        <end position="300"/>
    </location>
</feature>
<dbReference type="Gene3D" id="1.20.5.110">
    <property type="match status" value="1"/>
</dbReference>
<reference evidence="3" key="2">
    <citation type="submission" date="2020-01" db="EMBL/GenBank/DDBJ databases">
        <authorList>
            <person name="Korhonen P.K.K."/>
            <person name="Guangxu M.G."/>
            <person name="Wang T.W."/>
            <person name="Stroehlein A.J.S."/>
            <person name="Young N.D."/>
            <person name="Ang C.-S.A."/>
            <person name="Fernando D.W.F."/>
            <person name="Lu H.L."/>
            <person name="Taylor S.T."/>
            <person name="Ehtesham M.E.M."/>
            <person name="Najaraj S.H.N."/>
            <person name="Harsha G.H.G."/>
            <person name="Madugundu A.M."/>
            <person name="Renuse S.R."/>
            <person name="Holt D.H."/>
            <person name="Pandey A.P."/>
            <person name="Papenfuss A.P."/>
            <person name="Gasser R.B.G."/>
            <person name="Fischer K.F."/>
        </authorList>
    </citation>
    <scope>NUCLEOTIDE SEQUENCE</scope>
    <source>
        <strain evidence="3">SSS_KF_BRIS2020</strain>
    </source>
</reference>
<dbReference type="OrthoDB" id="1883432at2759"/>
<dbReference type="AlphaFoldDB" id="A0A834RD43"/>
<evidence type="ECO:0000256" key="1">
    <source>
        <dbReference type="SAM" id="Coils"/>
    </source>
</evidence>
<dbReference type="EMBL" id="WVUK01000053">
    <property type="protein sequence ID" value="KAF7494471.1"/>
    <property type="molecule type" value="Genomic_DNA"/>
</dbReference>
<reference evidence="4" key="3">
    <citation type="submission" date="2022-06" db="UniProtKB">
        <authorList>
            <consortium name="EnsemblMetazoa"/>
        </authorList>
    </citation>
    <scope>IDENTIFICATION</scope>
</reference>
<dbReference type="EnsemblMetazoa" id="SSS_5625s_mrna">
    <property type="protein sequence ID" value="KAF7494471.1"/>
    <property type="gene ID" value="SSS_5625"/>
</dbReference>
<evidence type="ECO:0000256" key="2">
    <source>
        <dbReference type="SAM" id="MobiDB-lite"/>
    </source>
</evidence>
<feature type="coiled-coil region" evidence="1">
    <location>
        <begin position="133"/>
        <end position="163"/>
    </location>
</feature>